<dbReference type="Proteomes" id="UP001058124">
    <property type="component" value="Unassembled WGS sequence"/>
</dbReference>
<keyword evidence="2" id="KW-1185">Reference proteome</keyword>
<proteinExistence type="predicted"/>
<protein>
    <recommendedName>
        <fullName evidence="3">Lipoprotein</fullName>
    </recommendedName>
</protein>
<accession>A0AAV5N2R3</accession>
<organism evidence="1 2">
    <name type="scientific">Leminorella grimontii</name>
    <dbReference type="NCBI Taxonomy" id="82981"/>
    <lineage>
        <taxon>Bacteria</taxon>
        <taxon>Pseudomonadati</taxon>
        <taxon>Pseudomonadota</taxon>
        <taxon>Gammaproteobacteria</taxon>
        <taxon>Enterobacterales</taxon>
        <taxon>Budviciaceae</taxon>
        <taxon>Leminorella</taxon>
    </lineage>
</organism>
<name>A0AAV5N2R3_9GAMM</name>
<dbReference type="EMBL" id="BRLH01000002">
    <property type="protein sequence ID" value="GKX55429.1"/>
    <property type="molecule type" value="Genomic_DNA"/>
</dbReference>
<evidence type="ECO:0008006" key="3">
    <source>
        <dbReference type="Google" id="ProtNLM"/>
    </source>
</evidence>
<gene>
    <name evidence="1" type="ORF">SOASR030_15410</name>
</gene>
<evidence type="ECO:0000313" key="1">
    <source>
        <dbReference type="EMBL" id="GKX55429.1"/>
    </source>
</evidence>
<comment type="caution">
    <text evidence="1">The sequence shown here is derived from an EMBL/GenBank/DDBJ whole genome shotgun (WGS) entry which is preliminary data.</text>
</comment>
<reference evidence="1" key="1">
    <citation type="submission" date="2022-06" db="EMBL/GenBank/DDBJ databases">
        <title>Draft genome sequences of Leminorella grimontii str. JCM5902.</title>
        <authorList>
            <person name="Wakabayashi Y."/>
            <person name="Kojima K."/>
        </authorList>
    </citation>
    <scope>NUCLEOTIDE SEQUENCE</scope>
    <source>
        <strain evidence="1">JCM 5902</strain>
    </source>
</reference>
<dbReference type="AlphaFoldDB" id="A0AAV5N2R3"/>
<sequence length="195" mass="22096">MLIKGKTIRTAFLMTIVVSGLYGCTNGIPNYAFRSRYEIKEIEQKDVANAEIQGRLALSYKNLPGEELQIDSLRLTQKFVNGGNTAIYAFPVTLTNGETIIKIPVYNDYTLESISITFNYRKIKDNSINSAQADIYIKNDSSCQKPGCTDITWWNKDKFHNNEKIIFQKGLIAKANFKRKDTFFIRASSVGVITK</sequence>
<evidence type="ECO:0000313" key="2">
    <source>
        <dbReference type="Proteomes" id="UP001058124"/>
    </source>
</evidence>
<dbReference type="PROSITE" id="PS51257">
    <property type="entry name" value="PROKAR_LIPOPROTEIN"/>
    <property type="match status" value="1"/>
</dbReference>